<dbReference type="GO" id="GO:0015833">
    <property type="term" value="P:peptide transport"/>
    <property type="evidence" value="ECO:0007669"/>
    <property type="project" value="TreeGrafter"/>
</dbReference>
<dbReference type="InterPro" id="IPR000914">
    <property type="entry name" value="SBP_5_dom"/>
</dbReference>
<keyword evidence="2" id="KW-0813">Transport</keyword>
<comment type="caution">
    <text evidence="5">The sequence shown here is derived from an EMBL/GenBank/DDBJ whole genome shotgun (WGS) entry which is preliminary data.</text>
</comment>
<dbReference type="EMBL" id="RAPO01000004">
    <property type="protein sequence ID" value="RKD89236.1"/>
    <property type="molecule type" value="Genomic_DNA"/>
</dbReference>
<evidence type="ECO:0000256" key="3">
    <source>
        <dbReference type="ARBA" id="ARBA00022729"/>
    </source>
</evidence>
<dbReference type="SUPFAM" id="SSF53850">
    <property type="entry name" value="Periplasmic binding protein-like II"/>
    <property type="match status" value="1"/>
</dbReference>
<dbReference type="GO" id="GO:1904680">
    <property type="term" value="F:peptide transmembrane transporter activity"/>
    <property type="evidence" value="ECO:0007669"/>
    <property type="project" value="TreeGrafter"/>
</dbReference>
<organism evidence="5 6">
    <name type="scientific">Halopiger aswanensis</name>
    <dbReference type="NCBI Taxonomy" id="148449"/>
    <lineage>
        <taxon>Archaea</taxon>
        <taxon>Methanobacteriati</taxon>
        <taxon>Methanobacteriota</taxon>
        <taxon>Stenosarchaea group</taxon>
        <taxon>Halobacteria</taxon>
        <taxon>Halobacteriales</taxon>
        <taxon>Natrialbaceae</taxon>
        <taxon>Halopiger</taxon>
    </lineage>
</organism>
<evidence type="ECO:0000256" key="1">
    <source>
        <dbReference type="ARBA" id="ARBA00005695"/>
    </source>
</evidence>
<evidence type="ECO:0000313" key="6">
    <source>
        <dbReference type="Proteomes" id="UP000283805"/>
    </source>
</evidence>
<dbReference type="PANTHER" id="PTHR30290">
    <property type="entry name" value="PERIPLASMIC BINDING COMPONENT OF ABC TRANSPORTER"/>
    <property type="match status" value="1"/>
</dbReference>
<comment type="similarity">
    <text evidence="1">Belongs to the bacterial solute-binding protein 5 family.</text>
</comment>
<dbReference type="InterPro" id="IPR039424">
    <property type="entry name" value="SBP_5"/>
</dbReference>
<evidence type="ECO:0000256" key="2">
    <source>
        <dbReference type="ARBA" id="ARBA00022448"/>
    </source>
</evidence>
<feature type="domain" description="Solute-binding protein family 5" evidence="4">
    <location>
        <begin position="98"/>
        <end position="476"/>
    </location>
</feature>
<dbReference type="AlphaFoldDB" id="A0A3R7GG32"/>
<evidence type="ECO:0000313" key="5">
    <source>
        <dbReference type="EMBL" id="RKD89236.1"/>
    </source>
</evidence>
<dbReference type="Pfam" id="PF00496">
    <property type="entry name" value="SBP_bac_5"/>
    <property type="match status" value="1"/>
</dbReference>
<dbReference type="PANTHER" id="PTHR30290:SF9">
    <property type="entry name" value="OLIGOPEPTIDE-BINDING PROTEIN APPA"/>
    <property type="match status" value="1"/>
</dbReference>
<protein>
    <submittedName>
        <fullName evidence="5">Peptide/nickel transport system substrate-binding protein</fullName>
    </submittedName>
</protein>
<keyword evidence="6" id="KW-1185">Reference proteome</keyword>
<dbReference type="Proteomes" id="UP000283805">
    <property type="component" value="Unassembled WGS sequence"/>
</dbReference>
<dbReference type="Gene3D" id="3.90.76.10">
    <property type="entry name" value="Dipeptide-binding Protein, Domain 1"/>
    <property type="match status" value="1"/>
</dbReference>
<evidence type="ECO:0000259" key="4">
    <source>
        <dbReference type="Pfam" id="PF00496"/>
    </source>
</evidence>
<sequence length="596" mass="66286">MEDGSPWTRRKFVEIGAIAGTGLLAGCTNGDDASSDGGNGGAGGESDRFTLVVGRPLPEVQFNPFNIQNYGQTISTYLNVGLANGHADGTVQSRFLEDISTDEREMTISIPEGWTYWNGDEITAEDLYTAFELKRYQNYDSTSYESHEIVDDYTVKRTFKSPVTPTLMQASLVGEPFVHSELFSDYLEDYEDASSADERESVTEELIQYTISAEDYIDGGYGTGVYRPTEWNSDRADAELVEDHPMAESTDIPGVRIYAVGGETDAMARNNTLDRAGVHPDDTWMESTDLEIERTINWFRAQKFILNWNNKHLSNLNVRRAIMAIMPLEAMSAAANEGGYNAEPTQLQTGLRESIHGEYLGEDFTEQLIEYPVASDPEAAGEYMRAAGYSEEGGSWVSPDGEQVSFNILSRSNTGQALPTTAFSDALNRFGIETEVNAIGEDYYTTLQNWEFDMGWVWHVASALWHPTSYFSNDFYGVRIGDPGETEGTGETGIPLTMTIPSEIGAEEISGSGQEIRPAQLSNDLRSAESTERVREITRTLSWWFNYSLPAIAYIQENQTRALDTTNFEIVSDTQPPLNVSEPIMEALFNGRIRQK</sequence>
<accession>A0A3R7GG32</accession>
<name>A0A3R7GG32_9EURY</name>
<gene>
    <name evidence="5" type="ORF">ATJ93_4067</name>
</gene>
<keyword evidence="3" id="KW-0732">Signal</keyword>
<proteinExistence type="inferred from homology"/>
<dbReference type="Gene3D" id="3.10.105.10">
    <property type="entry name" value="Dipeptide-binding Protein, Domain 3"/>
    <property type="match status" value="1"/>
</dbReference>
<reference evidence="5 6" key="1">
    <citation type="submission" date="2018-09" db="EMBL/GenBank/DDBJ databases">
        <title>Genomic Encyclopedia of Archaeal and Bacterial Type Strains, Phase II (KMG-II): from individual species to whole genera.</title>
        <authorList>
            <person name="Goeker M."/>
        </authorList>
    </citation>
    <scope>NUCLEOTIDE SEQUENCE [LARGE SCALE GENOMIC DNA]</scope>
    <source>
        <strain evidence="5 6">DSM 13151</strain>
    </source>
</reference>